<evidence type="ECO:0000313" key="8">
    <source>
        <dbReference type="Proteomes" id="UP000269945"/>
    </source>
</evidence>
<dbReference type="Proteomes" id="UP000269945">
    <property type="component" value="Unassembled WGS sequence"/>
</dbReference>
<dbReference type="GO" id="GO:0005737">
    <property type="term" value="C:cytoplasm"/>
    <property type="evidence" value="ECO:0007669"/>
    <property type="project" value="UniProtKB-ARBA"/>
</dbReference>
<dbReference type="InterPro" id="IPR002777">
    <property type="entry name" value="PFD_beta-like"/>
</dbReference>
<dbReference type="InterPro" id="IPR027235">
    <property type="entry name" value="PFD2"/>
</dbReference>
<feature type="compositionally biased region" description="Basic and acidic residues" evidence="6">
    <location>
        <begin position="75"/>
        <end position="91"/>
    </location>
</feature>
<feature type="region of interest" description="Disordered" evidence="6">
    <location>
        <begin position="75"/>
        <end position="101"/>
    </location>
</feature>
<evidence type="ECO:0000256" key="2">
    <source>
        <dbReference type="ARBA" id="ARBA00023186"/>
    </source>
</evidence>
<dbReference type="GO" id="GO:0006457">
    <property type="term" value="P:protein folding"/>
    <property type="evidence" value="ECO:0007669"/>
    <property type="project" value="InterPro"/>
</dbReference>
<comment type="similarity">
    <text evidence="1">Belongs to the prefoldin subunit beta family.</text>
</comment>
<dbReference type="FunFam" id="1.10.287.370:FF:000002">
    <property type="entry name" value="Prefoldin subunit 2"/>
    <property type="match status" value="1"/>
</dbReference>
<keyword evidence="8" id="KW-1185">Reference proteome</keyword>
<name>A0A9X9Q5F5_GULGU</name>
<dbReference type="Pfam" id="PF01920">
    <property type="entry name" value="Prefoldin_2"/>
    <property type="match status" value="1"/>
</dbReference>
<dbReference type="Gene3D" id="1.10.287.370">
    <property type="match status" value="1"/>
</dbReference>
<dbReference type="GO" id="GO:0016272">
    <property type="term" value="C:prefoldin complex"/>
    <property type="evidence" value="ECO:0007669"/>
    <property type="project" value="InterPro"/>
</dbReference>
<feature type="compositionally biased region" description="Low complexity" evidence="6">
    <location>
        <begin position="92"/>
        <end position="101"/>
    </location>
</feature>
<dbReference type="InterPro" id="IPR009053">
    <property type="entry name" value="Prefoldin"/>
</dbReference>
<evidence type="ECO:0000256" key="3">
    <source>
        <dbReference type="ARBA" id="ARBA00024667"/>
    </source>
</evidence>
<evidence type="ECO:0000256" key="1">
    <source>
        <dbReference type="ARBA" id="ARBA00008045"/>
    </source>
</evidence>
<reference evidence="7 8" key="1">
    <citation type="submission" date="2018-10" db="EMBL/GenBank/DDBJ databases">
        <authorList>
            <person name="Ekblom R."/>
            <person name="Jareborg N."/>
        </authorList>
    </citation>
    <scope>NUCLEOTIDE SEQUENCE [LARGE SCALE GENOMIC DNA]</scope>
    <source>
        <tissue evidence="7">Muscle</tissue>
    </source>
</reference>
<keyword evidence="2" id="KW-0143">Chaperone</keyword>
<gene>
    <name evidence="7" type="ORF">BN2614_LOCUS1</name>
</gene>
<protein>
    <recommendedName>
        <fullName evidence="5">Prefoldin subunit 2</fullName>
    </recommendedName>
</protein>
<dbReference type="GO" id="GO:0051082">
    <property type="term" value="F:unfolded protein binding"/>
    <property type="evidence" value="ECO:0007669"/>
    <property type="project" value="InterPro"/>
</dbReference>
<dbReference type="PANTHER" id="PTHR13303">
    <property type="entry name" value="PREFOLDIN SUBUNIT 2"/>
    <property type="match status" value="1"/>
</dbReference>
<evidence type="ECO:0000313" key="7">
    <source>
        <dbReference type="EMBL" id="VCX30536.1"/>
    </source>
</evidence>
<comment type="caution">
    <text evidence="7">The sequence shown here is derived from an EMBL/GenBank/DDBJ whole genome shotgun (WGS) entry which is preliminary data.</text>
</comment>
<dbReference type="SUPFAM" id="SSF46579">
    <property type="entry name" value="Prefoldin"/>
    <property type="match status" value="1"/>
</dbReference>
<dbReference type="CDD" id="cd23163">
    <property type="entry name" value="Prefoldin_2"/>
    <property type="match status" value="1"/>
</dbReference>
<comment type="subunit">
    <text evidence="4">Heterohexamer of two PFD-alpha type and four PFD-beta type subunits. Component of the PAQosome complex which is responsible for the biogenesis of several protein complexes and which consists of R2TP complex members RUVBL1, RUVBL2, RPAP3 and PIH1D1, URI complex members PFDN2, PFDN6, PDRG1, UXT and URI1 as well as ASDURF, POLR2E and DNAAF10/WDR92. Interacts with URI1; the interaction is phosphorylation-dependent and occurs in a growth-dependent manner.</text>
</comment>
<dbReference type="AlphaFoldDB" id="A0A9X9Q5F5"/>
<evidence type="ECO:0000256" key="5">
    <source>
        <dbReference type="ARBA" id="ARBA00067448"/>
    </source>
</evidence>
<comment type="function">
    <text evidence="3">Binds specifically to cytosolic chaperonin (c-CPN) and transfers target proteins to it. Binds to nascent polypeptide chain and promotes folding in an environment in which there are many competing pathways for nonnative proteins.</text>
</comment>
<sequence>MELNEHSLEIDTLKEVDEARECYRMVGGVLGERTLTEVLPALQNNKEQIRKITEALTRQLQAKGRELNEFREKHNLRLVGEDEKPAAKESSEGAGAKSSSAGVLVPRDQGLCIFFYPDSHFS</sequence>
<dbReference type="EMBL" id="CYRY02038387">
    <property type="protein sequence ID" value="VCX30536.1"/>
    <property type="molecule type" value="Genomic_DNA"/>
</dbReference>
<evidence type="ECO:0000256" key="4">
    <source>
        <dbReference type="ARBA" id="ARBA00066061"/>
    </source>
</evidence>
<proteinExistence type="inferred from homology"/>
<accession>A0A9X9Q5F5</accession>
<organism evidence="7 8">
    <name type="scientific">Gulo gulo</name>
    <name type="common">Wolverine</name>
    <name type="synonym">Gluton</name>
    <dbReference type="NCBI Taxonomy" id="48420"/>
    <lineage>
        <taxon>Eukaryota</taxon>
        <taxon>Metazoa</taxon>
        <taxon>Chordata</taxon>
        <taxon>Craniata</taxon>
        <taxon>Vertebrata</taxon>
        <taxon>Euteleostomi</taxon>
        <taxon>Mammalia</taxon>
        <taxon>Eutheria</taxon>
        <taxon>Laurasiatheria</taxon>
        <taxon>Carnivora</taxon>
        <taxon>Caniformia</taxon>
        <taxon>Musteloidea</taxon>
        <taxon>Mustelidae</taxon>
        <taxon>Guloninae</taxon>
        <taxon>Gulo</taxon>
    </lineage>
</organism>
<evidence type="ECO:0000256" key="6">
    <source>
        <dbReference type="SAM" id="MobiDB-lite"/>
    </source>
</evidence>